<dbReference type="PANTHER" id="PTHR11559">
    <property type="entry name" value="CARBOXYLESTERASE"/>
    <property type="match status" value="1"/>
</dbReference>
<evidence type="ECO:0000313" key="6">
    <source>
        <dbReference type="EMBL" id="PGH18205.1"/>
    </source>
</evidence>
<gene>
    <name evidence="6" type="ORF">AJ79_00543</name>
</gene>
<accession>A0A2B7YAC0</accession>
<dbReference type="Proteomes" id="UP000223968">
    <property type="component" value="Unassembled WGS sequence"/>
</dbReference>
<reference evidence="6 7" key="1">
    <citation type="submission" date="2017-10" db="EMBL/GenBank/DDBJ databases">
        <title>Comparative genomics in systemic dimorphic fungi from Ajellomycetaceae.</title>
        <authorList>
            <person name="Munoz J.F."/>
            <person name="Mcewen J.G."/>
            <person name="Clay O.K."/>
            <person name="Cuomo C.A."/>
        </authorList>
    </citation>
    <scope>NUCLEOTIDE SEQUENCE [LARGE SCALE GENOMIC DNA]</scope>
    <source>
        <strain evidence="6 7">UAMH5409</strain>
    </source>
</reference>
<protein>
    <recommendedName>
        <fullName evidence="3">Carboxylic ester hydrolase</fullName>
        <ecNumber evidence="3">3.1.1.-</ecNumber>
    </recommendedName>
</protein>
<dbReference type="Gene3D" id="3.40.50.1820">
    <property type="entry name" value="alpha/beta hydrolase"/>
    <property type="match status" value="1"/>
</dbReference>
<name>A0A2B7YAC0_9EURO</name>
<evidence type="ECO:0000256" key="1">
    <source>
        <dbReference type="ARBA" id="ARBA00005964"/>
    </source>
</evidence>
<feature type="domain" description="Carboxylesterase type B" evidence="5">
    <location>
        <begin position="53"/>
        <end position="370"/>
    </location>
</feature>
<dbReference type="Pfam" id="PF00135">
    <property type="entry name" value="COesterase"/>
    <property type="match status" value="1"/>
</dbReference>
<organism evidence="6 7">
    <name type="scientific">Helicocarpus griseus UAMH5409</name>
    <dbReference type="NCBI Taxonomy" id="1447875"/>
    <lineage>
        <taxon>Eukaryota</taxon>
        <taxon>Fungi</taxon>
        <taxon>Dikarya</taxon>
        <taxon>Ascomycota</taxon>
        <taxon>Pezizomycotina</taxon>
        <taxon>Eurotiomycetes</taxon>
        <taxon>Eurotiomycetidae</taxon>
        <taxon>Onygenales</taxon>
        <taxon>Ajellomycetaceae</taxon>
        <taxon>Helicocarpus</taxon>
    </lineage>
</organism>
<dbReference type="AlphaFoldDB" id="A0A2B7YAC0"/>
<dbReference type="OrthoDB" id="4186476at2759"/>
<evidence type="ECO:0000313" key="7">
    <source>
        <dbReference type="Proteomes" id="UP000223968"/>
    </source>
</evidence>
<dbReference type="InterPro" id="IPR019826">
    <property type="entry name" value="Carboxylesterase_B_AS"/>
</dbReference>
<evidence type="ECO:0000256" key="3">
    <source>
        <dbReference type="RuleBase" id="RU361235"/>
    </source>
</evidence>
<dbReference type="GO" id="GO:0016787">
    <property type="term" value="F:hydrolase activity"/>
    <property type="evidence" value="ECO:0007669"/>
    <property type="project" value="UniProtKB-KW"/>
</dbReference>
<comment type="similarity">
    <text evidence="1 3">Belongs to the type-B carboxylesterase/lipase family.</text>
</comment>
<evidence type="ECO:0000256" key="2">
    <source>
        <dbReference type="ARBA" id="ARBA00022801"/>
    </source>
</evidence>
<feature type="signal peptide" evidence="3">
    <location>
        <begin position="1"/>
        <end position="23"/>
    </location>
</feature>
<feature type="chain" id="PRO_5011814773" description="Carboxylic ester hydrolase" evidence="3">
    <location>
        <begin position="24"/>
        <end position="549"/>
    </location>
</feature>
<feature type="region of interest" description="Disordered" evidence="4">
    <location>
        <begin position="69"/>
        <end position="94"/>
    </location>
</feature>
<dbReference type="EC" id="3.1.1.-" evidence="3"/>
<dbReference type="STRING" id="1447875.A0A2B7YAC0"/>
<dbReference type="SUPFAM" id="SSF53474">
    <property type="entry name" value="alpha/beta-Hydrolases"/>
    <property type="match status" value="1"/>
</dbReference>
<comment type="caution">
    <text evidence="6">The sequence shown here is derived from an EMBL/GenBank/DDBJ whole genome shotgun (WGS) entry which is preliminary data.</text>
</comment>
<evidence type="ECO:0000256" key="4">
    <source>
        <dbReference type="SAM" id="MobiDB-lite"/>
    </source>
</evidence>
<keyword evidence="3" id="KW-0732">Signal</keyword>
<dbReference type="InterPro" id="IPR050309">
    <property type="entry name" value="Type-B_Carboxylest/Lipase"/>
</dbReference>
<dbReference type="EMBL" id="PDNB01000005">
    <property type="protein sequence ID" value="PGH18205.1"/>
    <property type="molecule type" value="Genomic_DNA"/>
</dbReference>
<keyword evidence="2 3" id="KW-0378">Hydrolase</keyword>
<dbReference type="InterPro" id="IPR002018">
    <property type="entry name" value="CarbesteraseB"/>
</dbReference>
<keyword evidence="7" id="KW-1185">Reference proteome</keyword>
<evidence type="ECO:0000259" key="5">
    <source>
        <dbReference type="Pfam" id="PF00135"/>
    </source>
</evidence>
<sequence length="549" mass="60090">MRKMLMQYTLISVFLFHALPSLSAPSGESKSFPNVELGYATHAPTFLNVTESGITLANYNNIRYAQPPTGDLRFRKPQTPPPSESGVKDGLMNPTPDCVSSAHPGAPFPGINGTHWGTEDCLFLNVRVPEGVKAGDKVPVIHWIHGSAYSFGSKDLLYTSLDSIGLFSGIKRPEEKFIFVANNYRLGLYGWSSSPFEEDMDANVGLHDSVAAVEWTKKYIERFGGDPDRITVIGQSAGAGIINMMLTSNGGIGKLPFSKAILSSPGIMPRRNVTARRQEVYEQMLKTANCTTLTCLKDIPEDDLKVINHQLVTEGENTGGGGAFGPGIGFGPVVDDSYVPDAPQVLLDQGRFHKEVESVISSNTLNEGQGTSSDEDMPERFPDYFRMVFPGASDATVKRVQDMFAVKEGEPPEKLAWDWFTSVFFACNSWGVSSAYSNLGKARRYFLSAPPAFHGFDILYFFFINSTITPVVDAKVALNVQSYIRNVVSAKSAELPTPPDAPVWPLYGQESKVLNIKESELEIVDDPWGKSTGICRTLLDIALDPENEA</sequence>
<dbReference type="PROSITE" id="PS00122">
    <property type="entry name" value="CARBOXYLESTERASE_B_1"/>
    <property type="match status" value="1"/>
</dbReference>
<dbReference type="InterPro" id="IPR029058">
    <property type="entry name" value="AB_hydrolase_fold"/>
</dbReference>
<proteinExistence type="inferred from homology"/>